<dbReference type="InterPro" id="IPR011006">
    <property type="entry name" value="CheY-like_superfamily"/>
</dbReference>
<evidence type="ECO:0000259" key="9">
    <source>
        <dbReference type="PROSITE" id="PS50110"/>
    </source>
</evidence>
<comment type="function">
    <text evidence="6">May play the central regulatory role in sporulation. It may be an element of the effector pathway responsible for the activation of sporulation genes in response to nutritional stress. Spo0A may act in concert with spo0H (a sigma factor) to control the expression of some genes that are critical to the sporulation process.</text>
</comment>
<dbReference type="Proteomes" id="UP000077384">
    <property type="component" value="Unassembled WGS sequence"/>
</dbReference>
<dbReference type="CDD" id="cd06170">
    <property type="entry name" value="LuxR_C_like"/>
    <property type="match status" value="1"/>
</dbReference>
<dbReference type="GO" id="GO:0006355">
    <property type="term" value="P:regulation of DNA-templated transcription"/>
    <property type="evidence" value="ECO:0007669"/>
    <property type="project" value="InterPro"/>
</dbReference>
<gene>
    <name evidence="10" type="primary">degU_2</name>
    <name evidence="11" type="ORF">CLCOS_11060</name>
    <name evidence="10" type="ORF">WX73_03949</name>
</gene>
<reference evidence="11 13" key="2">
    <citation type="journal article" date="2016" name="Front. Microbiol.">
        <title>Industrial Acetogenic Biocatalysts: A Comparative Metabolic and Genomic Analysis.</title>
        <authorList>
            <person name="Bengelsdorf F."/>
            <person name="Poehlein A."/>
            <person name="Sonja S."/>
            <person name="Erz C."/>
            <person name="Hummel T."/>
            <person name="Hoffmeister S."/>
            <person name="Daniel R."/>
            <person name="Durre P."/>
        </authorList>
    </citation>
    <scope>NUCLEOTIDE SEQUENCE [LARGE SCALE GENOMIC DNA]</scope>
    <source>
        <strain evidence="11 13">PTA-10522</strain>
    </source>
</reference>
<evidence type="ECO:0000256" key="1">
    <source>
        <dbReference type="ARBA" id="ARBA00018672"/>
    </source>
</evidence>
<dbReference type="CDD" id="cd17535">
    <property type="entry name" value="REC_NarL-like"/>
    <property type="match status" value="1"/>
</dbReference>
<reference evidence="10 12" key="1">
    <citation type="journal article" date="2015" name="Biotechnol. Bioeng.">
        <title>Genome sequence and phenotypic characterization of Caulobacter segnis.</title>
        <authorList>
            <person name="Patel S."/>
            <person name="Fletcher B."/>
            <person name="Scott D.C."/>
            <person name="Ely B."/>
        </authorList>
    </citation>
    <scope>NUCLEOTIDE SEQUENCE [LARGE SCALE GENOMIC DNA]</scope>
    <source>
        <strain evidence="10 12">PS02</strain>
    </source>
</reference>
<dbReference type="SUPFAM" id="SSF52172">
    <property type="entry name" value="CheY-like"/>
    <property type="match status" value="1"/>
</dbReference>
<dbReference type="GO" id="GO:0000160">
    <property type="term" value="P:phosphorelay signal transduction system"/>
    <property type="evidence" value="ECO:0007669"/>
    <property type="project" value="InterPro"/>
</dbReference>
<dbReference type="InterPro" id="IPR016032">
    <property type="entry name" value="Sig_transdc_resp-reg_C-effctor"/>
</dbReference>
<dbReference type="GO" id="GO:0003677">
    <property type="term" value="F:DNA binding"/>
    <property type="evidence" value="ECO:0007669"/>
    <property type="project" value="UniProtKB-KW"/>
</dbReference>
<dbReference type="Pfam" id="PF00196">
    <property type="entry name" value="GerE"/>
    <property type="match status" value="1"/>
</dbReference>
<keyword evidence="13" id="KW-1185">Reference proteome</keyword>
<proteinExistence type="predicted"/>
<protein>
    <recommendedName>
        <fullName evidence="1">Stage 0 sporulation protein A homolog</fullName>
    </recommendedName>
</protein>
<evidence type="ECO:0000256" key="6">
    <source>
        <dbReference type="ARBA" id="ARBA00024867"/>
    </source>
</evidence>
<evidence type="ECO:0000313" key="11">
    <source>
        <dbReference type="EMBL" id="OBR96017.1"/>
    </source>
</evidence>
<dbReference type="PROSITE" id="PS50110">
    <property type="entry name" value="RESPONSE_REGULATORY"/>
    <property type="match status" value="1"/>
</dbReference>
<evidence type="ECO:0000313" key="12">
    <source>
        <dbReference type="Proteomes" id="UP000077384"/>
    </source>
</evidence>
<dbReference type="InterPro" id="IPR000792">
    <property type="entry name" value="Tscrpt_reg_LuxR_C"/>
</dbReference>
<evidence type="ECO:0000256" key="5">
    <source>
        <dbReference type="ARBA" id="ARBA00023163"/>
    </source>
</evidence>
<dbReference type="EMBL" id="LROR01000035">
    <property type="protein sequence ID" value="OBR96017.1"/>
    <property type="molecule type" value="Genomic_DNA"/>
</dbReference>
<name>A0A166TIB5_9CLOT</name>
<dbReference type="RefSeq" id="WP_063600665.1">
    <property type="nucleotide sequence ID" value="NZ_LITQ01000010.1"/>
</dbReference>
<keyword evidence="3" id="KW-0805">Transcription regulation</keyword>
<dbReference type="Gene3D" id="3.40.50.2300">
    <property type="match status" value="1"/>
</dbReference>
<dbReference type="SMART" id="SM00421">
    <property type="entry name" value="HTH_LUXR"/>
    <property type="match status" value="1"/>
</dbReference>
<dbReference type="SMART" id="SM00448">
    <property type="entry name" value="REC"/>
    <property type="match status" value="1"/>
</dbReference>
<feature type="domain" description="HTH luxR-type" evidence="8">
    <location>
        <begin position="148"/>
        <end position="213"/>
    </location>
</feature>
<comment type="caution">
    <text evidence="10">The sequence shown here is derived from an EMBL/GenBank/DDBJ whole genome shotgun (WGS) entry which is preliminary data.</text>
</comment>
<dbReference type="PANTHER" id="PTHR43214">
    <property type="entry name" value="TWO-COMPONENT RESPONSE REGULATOR"/>
    <property type="match status" value="1"/>
</dbReference>
<dbReference type="InterPro" id="IPR001789">
    <property type="entry name" value="Sig_transdc_resp-reg_receiver"/>
</dbReference>
<dbReference type="InterPro" id="IPR039420">
    <property type="entry name" value="WalR-like"/>
</dbReference>
<dbReference type="PRINTS" id="PR00038">
    <property type="entry name" value="HTHLUXR"/>
</dbReference>
<dbReference type="SUPFAM" id="SSF46894">
    <property type="entry name" value="C-terminal effector domain of the bipartite response regulators"/>
    <property type="match status" value="1"/>
</dbReference>
<dbReference type="EMBL" id="LITQ01000010">
    <property type="protein sequence ID" value="OAA93727.1"/>
    <property type="molecule type" value="Genomic_DNA"/>
</dbReference>
<accession>A0A166TIB5</accession>
<dbReference type="PROSITE" id="PS00622">
    <property type="entry name" value="HTH_LUXR_1"/>
    <property type="match status" value="1"/>
</dbReference>
<feature type="domain" description="Response regulatory" evidence="9">
    <location>
        <begin position="7"/>
        <end position="123"/>
    </location>
</feature>
<feature type="modified residue" description="4-aspartylphosphate" evidence="7">
    <location>
        <position position="58"/>
    </location>
</feature>
<evidence type="ECO:0000313" key="13">
    <source>
        <dbReference type="Proteomes" id="UP000093694"/>
    </source>
</evidence>
<dbReference type="PROSITE" id="PS50043">
    <property type="entry name" value="HTH_LUXR_2"/>
    <property type="match status" value="1"/>
</dbReference>
<dbReference type="InterPro" id="IPR058245">
    <property type="entry name" value="NreC/VraR/RcsB-like_REC"/>
</dbReference>
<sequence>MKNKVIRILIADDHDIIRHGLKRIISFESDMDIVCEAENGEKALEFLKYHELDVVVLDCHMPIMDGIQVLKSIKDKDNKIKVIMLTVEDDRKTLNTAISIGADGYMLKDSAGTDIAEAIRRVYKGEKYIDKSLVSTLFSDIKIKAKKASNILDNLSKREIEVLSKISKGYSNKEIGKQLYISEKTVKNYATNLFKKINVDDRVHAAIVAIENNIDEYYRSKYET</sequence>
<dbReference type="Pfam" id="PF00072">
    <property type="entry name" value="Response_reg"/>
    <property type="match status" value="1"/>
</dbReference>
<dbReference type="AlphaFoldDB" id="A0A166TIB5"/>
<keyword evidence="5" id="KW-0804">Transcription</keyword>
<evidence type="ECO:0000313" key="10">
    <source>
        <dbReference type="EMBL" id="OAA93727.1"/>
    </source>
</evidence>
<dbReference type="PATRIC" id="fig|1705578.3.peg.4037"/>
<evidence type="ECO:0000259" key="8">
    <source>
        <dbReference type="PROSITE" id="PS50043"/>
    </source>
</evidence>
<evidence type="ECO:0000256" key="3">
    <source>
        <dbReference type="ARBA" id="ARBA00023015"/>
    </source>
</evidence>
<evidence type="ECO:0000256" key="7">
    <source>
        <dbReference type="PROSITE-ProRule" id="PRU00169"/>
    </source>
</evidence>
<evidence type="ECO:0000256" key="2">
    <source>
        <dbReference type="ARBA" id="ARBA00022553"/>
    </source>
</evidence>
<keyword evidence="4" id="KW-0238">DNA-binding</keyword>
<dbReference type="PANTHER" id="PTHR43214:SF39">
    <property type="entry name" value="TRANSCRIPTIONAL REGULATORY PROTEIN DEGU"/>
    <property type="match status" value="1"/>
</dbReference>
<keyword evidence="2 7" id="KW-0597">Phosphoprotein</keyword>
<organism evidence="10 12">
    <name type="scientific">Clostridium coskatii</name>
    <dbReference type="NCBI Taxonomy" id="1705578"/>
    <lineage>
        <taxon>Bacteria</taxon>
        <taxon>Bacillati</taxon>
        <taxon>Bacillota</taxon>
        <taxon>Clostridia</taxon>
        <taxon>Eubacteriales</taxon>
        <taxon>Clostridiaceae</taxon>
        <taxon>Clostridium</taxon>
    </lineage>
</organism>
<dbReference type="Proteomes" id="UP000093694">
    <property type="component" value="Unassembled WGS sequence"/>
</dbReference>
<evidence type="ECO:0000256" key="4">
    <source>
        <dbReference type="ARBA" id="ARBA00023125"/>
    </source>
</evidence>